<feature type="compositionally biased region" description="Polar residues" evidence="10">
    <location>
        <begin position="586"/>
        <end position="600"/>
    </location>
</feature>
<dbReference type="PROSITE" id="PS00109">
    <property type="entry name" value="PROTEIN_KINASE_TYR"/>
    <property type="match status" value="1"/>
</dbReference>
<feature type="region of interest" description="Disordered" evidence="10">
    <location>
        <begin position="511"/>
        <end position="569"/>
    </location>
</feature>
<keyword evidence="5" id="KW-0862">Zinc</keyword>
<evidence type="ECO:0000259" key="11">
    <source>
        <dbReference type="PROSITE" id="PS50011"/>
    </source>
</evidence>
<evidence type="ECO:0000256" key="9">
    <source>
        <dbReference type="PROSITE-ProRule" id="PRU10141"/>
    </source>
</evidence>
<reference evidence="13" key="1">
    <citation type="submission" date="2022-11" db="UniProtKB">
        <authorList>
            <consortium name="EnsemblMetazoa"/>
        </authorList>
    </citation>
    <scope>IDENTIFICATION</scope>
</reference>
<evidence type="ECO:0000259" key="12">
    <source>
        <dbReference type="PROSITE" id="PS50081"/>
    </source>
</evidence>
<keyword evidence="3 9" id="KW-0547">Nucleotide-binding</keyword>
<accession>A0A913YQK9</accession>
<dbReference type="InterPro" id="IPR025561">
    <property type="entry name" value="KSR_SAM-like_dom"/>
</dbReference>
<dbReference type="InterPro" id="IPR017441">
    <property type="entry name" value="Protein_kinase_ATP_BS"/>
</dbReference>
<dbReference type="Gene3D" id="3.30.200.20">
    <property type="entry name" value="Phosphorylase Kinase, domain 1"/>
    <property type="match status" value="1"/>
</dbReference>
<dbReference type="InterPro" id="IPR008266">
    <property type="entry name" value="Tyr_kinase_AS"/>
</dbReference>
<dbReference type="PROSITE" id="PS50011">
    <property type="entry name" value="PROTEIN_KINASE_DOM"/>
    <property type="match status" value="1"/>
</dbReference>
<dbReference type="PANTHER" id="PTHR44329">
    <property type="entry name" value="SERINE/THREONINE-PROTEIN KINASE TNNI3K-RELATED"/>
    <property type="match status" value="1"/>
</dbReference>
<feature type="compositionally biased region" description="Low complexity" evidence="10">
    <location>
        <begin position="605"/>
        <end position="620"/>
    </location>
</feature>
<dbReference type="Gene3D" id="3.30.60.20">
    <property type="match status" value="1"/>
</dbReference>
<evidence type="ECO:0008006" key="15">
    <source>
        <dbReference type="Google" id="ProtNLM"/>
    </source>
</evidence>
<keyword evidence="2" id="KW-0479">Metal-binding</keyword>
<dbReference type="PROSITE" id="PS00479">
    <property type="entry name" value="ZF_DAG_PE_1"/>
    <property type="match status" value="1"/>
</dbReference>
<dbReference type="Pfam" id="PF07714">
    <property type="entry name" value="PK_Tyr_Ser-Thr"/>
    <property type="match status" value="1"/>
</dbReference>
<dbReference type="InterPro" id="IPR013761">
    <property type="entry name" value="SAM/pointed_sf"/>
</dbReference>
<dbReference type="OMA" id="DSWDRPH"/>
<keyword evidence="6 9" id="KW-0067">ATP-binding</keyword>
<dbReference type="Proteomes" id="UP000887567">
    <property type="component" value="Unplaced"/>
</dbReference>
<dbReference type="OrthoDB" id="774951at2759"/>
<dbReference type="Gene3D" id="1.10.510.10">
    <property type="entry name" value="Transferase(Phosphotransferase) domain 1"/>
    <property type="match status" value="1"/>
</dbReference>
<dbReference type="RefSeq" id="XP_028517439.1">
    <property type="nucleotide sequence ID" value="XM_028661638.1"/>
</dbReference>
<dbReference type="FunFam" id="3.30.200.20:FF:000034">
    <property type="entry name" value="Kinase suppressor of Ras 1"/>
    <property type="match status" value="1"/>
</dbReference>
<comment type="catalytic activity">
    <reaction evidence="7">
        <text>L-threonyl-[protein] + ATP = O-phospho-L-threonyl-[protein] + ADP + H(+)</text>
        <dbReference type="Rhea" id="RHEA:46608"/>
        <dbReference type="Rhea" id="RHEA-COMP:11060"/>
        <dbReference type="Rhea" id="RHEA-COMP:11605"/>
        <dbReference type="ChEBI" id="CHEBI:15378"/>
        <dbReference type="ChEBI" id="CHEBI:30013"/>
        <dbReference type="ChEBI" id="CHEBI:30616"/>
        <dbReference type="ChEBI" id="CHEBI:61977"/>
        <dbReference type="ChEBI" id="CHEBI:456216"/>
        <dbReference type="EC" id="2.7.11.1"/>
    </reaction>
</comment>
<dbReference type="InterPro" id="IPR011009">
    <property type="entry name" value="Kinase-like_dom_sf"/>
</dbReference>
<sequence>MFFLFYRADIQVRSGKMSRLRRLKLIPRRGKRKMSYGMKSCRSVPCLDVPENVILKSAKSTETMSEAMDDLLNQLQMVQRMIDISATKLHSLRVEGATDTNLIQQEIRTVEGKLVKLFSRMLVAKHSVINDGVETGELSKYPSLVQWLRVVGVNEDAIEQLSKKCGSVEGLLSLPSDKVNNVLNGYYNGEEESRRLLSALQHLHAYTERQKQGHKDSTSEIYWDSWDTGKTKEKTGNSTSSARSSRSSATFESDDALPPSPPSSDADTDASRLSASDMSDVSHSPKHSSRQRVPIIFPTSPLSSPLKRSKSDEVNIDNKIYVDKGSSTVGKYRGKKLTPVIPLTIEIPKSVSGDQLSIQSDSDSECLRSNYSYGSSSPKTPTRHVMGHAIKHIFSQKKFMVSRSCDYCHKILLSGVKCKACKYKCHKRCAKQAPPSCGLPKDFEEFFKQTFKRGYEYRSLPIIRSQVKRTNSEPSNIANQVGDMIREKKSRIQNRSVGDLCINTIDNSKPSRYNYHQNHDGVSMDSGSTSSASSPPSSPVLSSGGKGDYTPSPPSPSEERDGFPNPVGFYFPNRYGSNATSVMSNSSNDLIDSTGTLTRTESTKSRQSSNTTNSNESTISGGDVPGVDDLDIQISDVDPESRTWGRRVDLSTRAFGKAYMLMDLHTRGSLMSEWVIPFDELEIYEMLGYGRFGKVHRGKWHGEVAIKMIEIDNPTEEQLNAFKFQVTTFRKTRHDNTVLFMGACMDPPKLAIVTSLCRGHSLYTHVHIKKDNFPLAKIAQITTQIAQGMGYLNARGIVHTDLRSKNVFLELNSKVVITDFGLYSVAGLTVKSVRPNYLMIPRGWLYYLAPEIMRSLTTTQDAPESNTFTTKSDVFAFGTVWYEMCAGAWPWKKQHPETIIYQVGQGCKQPLNKLDLPTEVKEAIILCWAFQPNSRPSFSALLKLIDRLPRKHRLHRSPSQPCTVIRPSEALM</sequence>
<dbReference type="GO" id="GO:0004674">
    <property type="term" value="F:protein serine/threonine kinase activity"/>
    <property type="evidence" value="ECO:0007669"/>
    <property type="project" value="UniProtKB-EC"/>
</dbReference>
<feature type="region of interest" description="Disordered" evidence="10">
    <location>
        <begin position="586"/>
        <end position="635"/>
    </location>
</feature>
<dbReference type="SUPFAM" id="SSF57889">
    <property type="entry name" value="Cysteine-rich domain"/>
    <property type="match status" value="1"/>
</dbReference>
<dbReference type="Gene3D" id="6.10.140.1120">
    <property type="match status" value="1"/>
</dbReference>
<feature type="domain" description="Protein kinase" evidence="11">
    <location>
        <begin position="681"/>
        <end position="955"/>
    </location>
</feature>
<dbReference type="PANTHER" id="PTHR44329:SF253">
    <property type="entry name" value="KINASE SUPPRESSOR OF RAS 2"/>
    <property type="match status" value="1"/>
</dbReference>
<evidence type="ECO:0000256" key="4">
    <source>
        <dbReference type="ARBA" id="ARBA00022777"/>
    </source>
</evidence>
<dbReference type="SMART" id="SM00109">
    <property type="entry name" value="C1"/>
    <property type="match status" value="1"/>
</dbReference>
<evidence type="ECO:0000313" key="13">
    <source>
        <dbReference type="EnsemblMetazoa" id="XP_028517439.1"/>
    </source>
</evidence>
<dbReference type="InterPro" id="IPR046861">
    <property type="entry name" value="SAM_KSR1_N"/>
</dbReference>
<keyword evidence="4" id="KW-0418">Kinase</keyword>
<dbReference type="InterPro" id="IPR002219">
    <property type="entry name" value="PKC_DAG/PE"/>
</dbReference>
<evidence type="ECO:0000256" key="2">
    <source>
        <dbReference type="ARBA" id="ARBA00022723"/>
    </source>
</evidence>
<evidence type="ECO:0000256" key="5">
    <source>
        <dbReference type="ARBA" id="ARBA00022833"/>
    </source>
</evidence>
<dbReference type="SUPFAM" id="SSF56112">
    <property type="entry name" value="Protein kinase-like (PK-like)"/>
    <property type="match status" value="1"/>
</dbReference>
<proteinExistence type="predicted"/>
<feature type="compositionally biased region" description="Low complexity" evidence="10">
    <location>
        <begin position="238"/>
        <end position="250"/>
    </location>
</feature>
<dbReference type="GO" id="GO:0046872">
    <property type="term" value="F:metal ion binding"/>
    <property type="evidence" value="ECO:0007669"/>
    <property type="project" value="UniProtKB-KW"/>
</dbReference>
<name>A0A913YQK9_EXADI</name>
<dbReference type="InterPro" id="IPR000719">
    <property type="entry name" value="Prot_kinase_dom"/>
</dbReference>
<comment type="catalytic activity">
    <reaction evidence="8">
        <text>L-seryl-[protein] + ATP = O-phospho-L-seryl-[protein] + ADP + H(+)</text>
        <dbReference type="Rhea" id="RHEA:17989"/>
        <dbReference type="Rhea" id="RHEA-COMP:9863"/>
        <dbReference type="Rhea" id="RHEA-COMP:11604"/>
        <dbReference type="ChEBI" id="CHEBI:15378"/>
        <dbReference type="ChEBI" id="CHEBI:29999"/>
        <dbReference type="ChEBI" id="CHEBI:30616"/>
        <dbReference type="ChEBI" id="CHEBI:83421"/>
        <dbReference type="ChEBI" id="CHEBI:456216"/>
        <dbReference type="EC" id="2.7.11.1"/>
    </reaction>
</comment>
<dbReference type="Gene3D" id="1.10.150.50">
    <property type="entry name" value="Transcription Factor, Ets-1"/>
    <property type="match status" value="1"/>
</dbReference>
<keyword evidence="1" id="KW-0808">Transferase</keyword>
<evidence type="ECO:0000256" key="10">
    <source>
        <dbReference type="SAM" id="MobiDB-lite"/>
    </source>
</evidence>
<dbReference type="InterPro" id="IPR051681">
    <property type="entry name" value="Ser/Thr_Kinases-Pseudokinases"/>
</dbReference>
<protein>
    <recommendedName>
        <fullName evidence="15">Kinase suppressor of Ras 2</fullName>
    </recommendedName>
</protein>
<feature type="compositionally biased region" description="Low complexity" evidence="10">
    <location>
        <begin position="523"/>
        <end position="543"/>
    </location>
</feature>
<dbReference type="GO" id="GO:0005524">
    <property type="term" value="F:ATP binding"/>
    <property type="evidence" value="ECO:0007669"/>
    <property type="project" value="UniProtKB-UniRule"/>
</dbReference>
<dbReference type="Pfam" id="PF20406">
    <property type="entry name" value="SAM_KSR1_N"/>
    <property type="match status" value="1"/>
</dbReference>
<evidence type="ECO:0000256" key="1">
    <source>
        <dbReference type="ARBA" id="ARBA00022679"/>
    </source>
</evidence>
<evidence type="ECO:0000256" key="3">
    <source>
        <dbReference type="ARBA" id="ARBA00022741"/>
    </source>
</evidence>
<dbReference type="EnsemblMetazoa" id="XM_028661637.1">
    <property type="protein sequence ID" value="XP_028517438.1"/>
    <property type="gene ID" value="LOC110247501"/>
</dbReference>
<dbReference type="AlphaFoldDB" id="A0A913YQK9"/>
<dbReference type="EnsemblMetazoa" id="XM_028661638.1">
    <property type="protein sequence ID" value="XP_028517439.1"/>
    <property type="gene ID" value="LOC110247501"/>
</dbReference>
<dbReference type="InterPro" id="IPR046933">
    <property type="entry name" value="SAM_KSR1_N_sf"/>
</dbReference>
<dbReference type="InterPro" id="IPR046349">
    <property type="entry name" value="C1-like_sf"/>
</dbReference>
<evidence type="ECO:0000256" key="7">
    <source>
        <dbReference type="ARBA" id="ARBA00047899"/>
    </source>
</evidence>
<dbReference type="PROSITE" id="PS00107">
    <property type="entry name" value="PROTEIN_KINASE_ATP"/>
    <property type="match status" value="1"/>
</dbReference>
<feature type="region of interest" description="Disordered" evidence="10">
    <location>
        <begin position="228"/>
        <end position="310"/>
    </location>
</feature>
<feature type="domain" description="Phorbol-ester/DAG-type" evidence="12">
    <location>
        <begin position="391"/>
        <end position="437"/>
    </location>
</feature>
<dbReference type="Pfam" id="PF00130">
    <property type="entry name" value="C1_1"/>
    <property type="match status" value="1"/>
</dbReference>
<organism evidence="13 14">
    <name type="scientific">Exaiptasia diaphana</name>
    <name type="common">Tropical sea anemone</name>
    <name type="synonym">Aiptasia pulchella</name>
    <dbReference type="NCBI Taxonomy" id="2652724"/>
    <lineage>
        <taxon>Eukaryota</taxon>
        <taxon>Metazoa</taxon>
        <taxon>Cnidaria</taxon>
        <taxon>Anthozoa</taxon>
        <taxon>Hexacorallia</taxon>
        <taxon>Actiniaria</taxon>
        <taxon>Aiptasiidae</taxon>
        <taxon>Exaiptasia</taxon>
    </lineage>
</organism>
<evidence type="ECO:0000256" key="6">
    <source>
        <dbReference type="ARBA" id="ARBA00022840"/>
    </source>
</evidence>
<feature type="binding site" evidence="9">
    <location>
        <position position="707"/>
    </location>
    <ligand>
        <name>ATP</name>
        <dbReference type="ChEBI" id="CHEBI:30616"/>
    </ligand>
</feature>
<dbReference type="InterPro" id="IPR001245">
    <property type="entry name" value="Ser-Thr/Tyr_kinase_cat_dom"/>
</dbReference>
<evidence type="ECO:0000256" key="8">
    <source>
        <dbReference type="ARBA" id="ARBA00048679"/>
    </source>
</evidence>
<dbReference type="CDD" id="cd20812">
    <property type="entry name" value="C1_KSR"/>
    <property type="match status" value="1"/>
</dbReference>
<dbReference type="GeneID" id="110247501"/>
<dbReference type="PROSITE" id="PS50081">
    <property type="entry name" value="ZF_DAG_PE_2"/>
    <property type="match status" value="1"/>
</dbReference>
<keyword evidence="14" id="KW-1185">Reference proteome</keyword>
<dbReference type="Pfam" id="PF13543">
    <property type="entry name" value="SAM_KSR1"/>
    <property type="match status" value="1"/>
</dbReference>
<feature type="compositionally biased region" description="Polar residues" evidence="10">
    <location>
        <begin position="273"/>
        <end position="282"/>
    </location>
</feature>
<evidence type="ECO:0000313" key="14">
    <source>
        <dbReference type="Proteomes" id="UP000887567"/>
    </source>
</evidence>
<dbReference type="RefSeq" id="XP_028517438.1">
    <property type="nucleotide sequence ID" value="XM_028661637.1"/>
</dbReference>
<dbReference type="CDD" id="cd14063">
    <property type="entry name" value="PK_KSR"/>
    <property type="match status" value="1"/>
</dbReference>